<gene>
    <name evidence="1" type="ORF">SHEWBE_0396</name>
</gene>
<evidence type="ECO:0000313" key="2">
    <source>
        <dbReference type="Proteomes" id="UP000250123"/>
    </source>
</evidence>
<dbReference type="Proteomes" id="UP000250123">
    <property type="component" value="Chromosome SHEWBE"/>
</dbReference>
<accession>A0A330LWZ0</accession>
<name>A0A330LWZ0_9GAMM</name>
<dbReference type="KEGG" id="sbk:SHEWBE_0396"/>
<sequence>MTPTLTSNGGLKLKRVSTVTDTDEGMSVGLLVASLHSLSSGLRLAT</sequence>
<reference evidence="2" key="1">
    <citation type="submission" date="2018-06" db="EMBL/GenBank/DDBJ databases">
        <authorList>
            <person name="Cea G.-C."/>
            <person name="William W."/>
        </authorList>
    </citation>
    <scope>NUCLEOTIDE SEQUENCE [LARGE SCALE GENOMIC DNA]</scope>
    <source>
        <strain evidence="2">DB21MT-2</strain>
    </source>
</reference>
<evidence type="ECO:0000313" key="1">
    <source>
        <dbReference type="EMBL" id="SQH74385.1"/>
    </source>
</evidence>
<protein>
    <submittedName>
        <fullName evidence="1">Uncharacterized protein</fullName>
    </submittedName>
</protein>
<proteinExistence type="predicted"/>
<organism evidence="1 2">
    <name type="scientific">Shewanella benthica</name>
    <dbReference type="NCBI Taxonomy" id="43661"/>
    <lineage>
        <taxon>Bacteria</taxon>
        <taxon>Pseudomonadati</taxon>
        <taxon>Pseudomonadota</taxon>
        <taxon>Gammaproteobacteria</taxon>
        <taxon>Alteromonadales</taxon>
        <taxon>Shewanellaceae</taxon>
        <taxon>Shewanella</taxon>
    </lineage>
</organism>
<dbReference type="RefSeq" id="WP_172605627.1">
    <property type="nucleotide sequence ID" value="NZ_LS483452.1"/>
</dbReference>
<dbReference type="AlphaFoldDB" id="A0A330LWZ0"/>
<dbReference type="EMBL" id="LS483452">
    <property type="protein sequence ID" value="SQH74385.1"/>
    <property type="molecule type" value="Genomic_DNA"/>
</dbReference>